<dbReference type="EMBL" id="WBNI01006097">
    <property type="protein sequence ID" value="NXD74450.1"/>
    <property type="molecule type" value="Genomic_DNA"/>
</dbReference>
<accession>A0A851YPG5</accession>
<feature type="non-terminal residue" evidence="1">
    <location>
        <position position="1"/>
    </location>
</feature>
<organism evidence="1 2">
    <name type="scientific">Eolophus roseicapilla</name>
    <name type="common">Galah cockatoo</name>
    <name type="synonym">Cacatua roseicapilla</name>
    <dbReference type="NCBI Taxonomy" id="176039"/>
    <lineage>
        <taxon>Eukaryota</taxon>
        <taxon>Metazoa</taxon>
        <taxon>Chordata</taxon>
        <taxon>Craniata</taxon>
        <taxon>Vertebrata</taxon>
        <taxon>Euteleostomi</taxon>
        <taxon>Archelosauria</taxon>
        <taxon>Archosauria</taxon>
        <taxon>Dinosauria</taxon>
        <taxon>Saurischia</taxon>
        <taxon>Theropoda</taxon>
        <taxon>Coelurosauria</taxon>
        <taxon>Aves</taxon>
        <taxon>Neognathae</taxon>
        <taxon>Neoaves</taxon>
        <taxon>Telluraves</taxon>
        <taxon>Australaves</taxon>
        <taxon>Psittaciformes</taxon>
        <taxon>Cacatuidae</taxon>
        <taxon>Eolophus</taxon>
    </lineage>
</organism>
<reference evidence="1" key="1">
    <citation type="submission" date="2019-09" db="EMBL/GenBank/DDBJ databases">
        <title>Bird 10,000 Genomes (B10K) Project - Family phase.</title>
        <authorList>
            <person name="Zhang G."/>
        </authorList>
    </citation>
    <scope>NUCLEOTIDE SEQUENCE</scope>
    <source>
        <strain evidence="1">B10K-DU-025-06</strain>
        <tissue evidence="1">Mixed tissue sample</tissue>
    </source>
</reference>
<protein>
    <submittedName>
        <fullName evidence="1">ENR1 protein</fullName>
    </submittedName>
</protein>
<gene>
    <name evidence="1" type="primary">Erv31_3</name>
    <name evidence="1" type="ORF">EOLROS_R14842</name>
</gene>
<comment type="caution">
    <text evidence="1">The sequence shown here is derived from an EMBL/GenBank/DDBJ whole genome shotgun (WGS) entry which is preliminary data.</text>
</comment>
<keyword evidence="2" id="KW-1185">Reference proteome</keyword>
<evidence type="ECO:0000313" key="2">
    <source>
        <dbReference type="Proteomes" id="UP000637704"/>
    </source>
</evidence>
<sequence length="88" mass="10241">RLSEWDLPTMGKNLYIDLMQKIVNELSVSNCWICGGSQMTEQWPWRGEGVDPRQLIIWNNTHKSTELRPEGWLLTHQVLGQMCISREG</sequence>
<proteinExistence type="predicted"/>
<dbReference type="AlphaFoldDB" id="A0A851YPG5"/>
<feature type="non-terminal residue" evidence="1">
    <location>
        <position position="88"/>
    </location>
</feature>
<dbReference type="Proteomes" id="UP000637704">
    <property type="component" value="Unassembled WGS sequence"/>
</dbReference>
<evidence type="ECO:0000313" key="1">
    <source>
        <dbReference type="EMBL" id="NXD74450.1"/>
    </source>
</evidence>
<name>A0A851YPG5_EOLRO</name>